<reference evidence="2" key="1">
    <citation type="submission" date="2023-12" db="EMBL/GenBank/DDBJ databases">
        <authorList>
            <person name="Brown T."/>
        </authorList>
    </citation>
    <scope>NUCLEOTIDE SEQUENCE</scope>
</reference>
<gene>
    <name evidence="2" type="ORF">MPIPNATIZW_LOCUS8028</name>
</gene>
<feature type="region of interest" description="Disordered" evidence="1">
    <location>
        <begin position="1"/>
        <end position="20"/>
    </location>
</feature>
<organism evidence="2 3">
    <name type="scientific">Pipistrellus nathusii</name>
    <name type="common">Nathusius' pipistrelle</name>
    <dbReference type="NCBI Taxonomy" id="59473"/>
    <lineage>
        <taxon>Eukaryota</taxon>
        <taxon>Metazoa</taxon>
        <taxon>Chordata</taxon>
        <taxon>Craniata</taxon>
        <taxon>Vertebrata</taxon>
        <taxon>Euteleostomi</taxon>
        <taxon>Mammalia</taxon>
        <taxon>Eutheria</taxon>
        <taxon>Laurasiatheria</taxon>
        <taxon>Chiroptera</taxon>
        <taxon>Yangochiroptera</taxon>
        <taxon>Vespertilionidae</taxon>
        <taxon>Pipistrellus</taxon>
    </lineage>
</organism>
<feature type="compositionally biased region" description="Basic and acidic residues" evidence="1">
    <location>
        <begin position="53"/>
        <end position="64"/>
    </location>
</feature>
<accession>A0ABN9ZU33</accession>
<evidence type="ECO:0000313" key="2">
    <source>
        <dbReference type="EMBL" id="CAK6439722.1"/>
    </source>
</evidence>
<evidence type="ECO:0000313" key="3">
    <source>
        <dbReference type="Proteomes" id="UP001314169"/>
    </source>
</evidence>
<sequence>MRRGGSLHSPRPRALAATRQAPSFLLSEDQKVFRTVSRDLKDRAFWEVRGLPRKEGDLGKKGEGRQALPWDQQNRRSCGKLRDTSQRRGKKPQPRAHAAF</sequence>
<name>A0ABN9ZU33_PIPNA</name>
<evidence type="ECO:0000256" key="1">
    <source>
        <dbReference type="SAM" id="MobiDB-lite"/>
    </source>
</evidence>
<dbReference type="EMBL" id="OY882875">
    <property type="protein sequence ID" value="CAK6439722.1"/>
    <property type="molecule type" value="Genomic_DNA"/>
</dbReference>
<keyword evidence="3" id="KW-1185">Reference proteome</keyword>
<protein>
    <submittedName>
        <fullName evidence="2">Uncharacterized protein</fullName>
    </submittedName>
</protein>
<proteinExistence type="predicted"/>
<dbReference type="Proteomes" id="UP001314169">
    <property type="component" value="Chromosome 18"/>
</dbReference>
<feature type="region of interest" description="Disordered" evidence="1">
    <location>
        <begin position="53"/>
        <end position="100"/>
    </location>
</feature>